<keyword evidence="2" id="KW-1185">Reference proteome</keyword>
<organism evidence="1 2">
    <name type="scientific">Coprinellus micaceus</name>
    <name type="common">Glistening ink-cap mushroom</name>
    <name type="synonym">Coprinus micaceus</name>
    <dbReference type="NCBI Taxonomy" id="71717"/>
    <lineage>
        <taxon>Eukaryota</taxon>
        <taxon>Fungi</taxon>
        <taxon>Dikarya</taxon>
        <taxon>Basidiomycota</taxon>
        <taxon>Agaricomycotina</taxon>
        <taxon>Agaricomycetes</taxon>
        <taxon>Agaricomycetidae</taxon>
        <taxon>Agaricales</taxon>
        <taxon>Agaricineae</taxon>
        <taxon>Psathyrellaceae</taxon>
        <taxon>Coprinellus</taxon>
    </lineage>
</organism>
<name>A0A4Y7T4Q0_COPMI</name>
<gene>
    <name evidence="1" type="ORF">FA13DRAFT_1735260</name>
</gene>
<accession>A0A4Y7T4Q0</accession>
<dbReference type="EMBL" id="QPFP01000029">
    <property type="protein sequence ID" value="TEB29143.1"/>
    <property type="molecule type" value="Genomic_DNA"/>
</dbReference>
<dbReference type="Proteomes" id="UP000298030">
    <property type="component" value="Unassembled WGS sequence"/>
</dbReference>
<evidence type="ECO:0000313" key="1">
    <source>
        <dbReference type="EMBL" id="TEB29143.1"/>
    </source>
</evidence>
<proteinExistence type="predicted"/>
<dbReference type="STRING" id="71717.A0A4Y7T4Q0"/>
<dbReference type="AlphaFoldDB" id="A0A4Y7T4Q0"/>
<protein>
    <submittedName>
        <fullName evidence="1">Uncharacterized protein</fullName>
    </submittedName>
</protein>
<dbReference type="OrthoDB" id="4243at2759"/>
<evidence type="ECO:0000313" key="2">
    <source>
        <dbReference type="Proteomes" id="UP000298030"/>
    </source>
</evidence>
<feature type="non-terminal residue" evidence="1">
    <location>
        <position position="105"/>
    </location>
</feature>
<sequence length="105" mass="11643">MLLVAGWLFLHGLSLYLSTRLYQLILMIHVSSEDIIATIGWSTKDGKRSGMSSTTIRPPEPDGSPVFSLDFRPALDNFGSVQTRIAAATEEVWSSFRKDQGLDRA</sequence>
<reference evidence="1 2" key="1">
    <citation type="journal article" date="2019" name="Nat. Ecol. Evol.">
        <title>Megaphylogeny resolves global patterns of mushroom evolution.</title>
        <authorList>
            <person name="Varga T."/>
            <person name="Krizsan K."/>
            <person name="Foldi C."/>
            <person name="Dima B."/>
            <person name="Sanchez-Garcia M."/>
            <person name="Sanchez-Ramirez S."/>
            <person name="Szollosi G.J."/>
            <person name="Szarkandi J.G."/>
            <person name="Papp V."/>
            <person name="Albert L."/>
            <person name="Andreopoulos W."/>
            <person name="Angelini C."/>
            <person name="Antonin V."/>
            <person name="Barry K.W."/>
            <person name="Bougher N.L."/>
            <person name="Buchanan P."/>
            <person name="Buyck B."/>
            <person name="Bense V."/>
            <person name="Catcheside P."/>
            <person name="Chovatia M."/>
            <person name="Cooper J."/>
            <person name="Damon W."/>
            <person name="Desjardin D."/>
            <person name="Finy P."/>
            <person name="Geml J."/>
            <person name="Haridas S."/>
            <person name="Hughes K."/>
            <person name="Justo A."/>
            <person name="Karasinski D."/>
            <person name="Kautmanova I."/>
            <person name="Kiss B."/>
            <person name="Kocsube S."/>
            <person name="Kotiranta H."/>
            <person name="LaButti K.M."/>
            <person name="Lechner B.E."/>
            <person name="Liimatainen K."/>
            <person name="Lipzen A."/>
            <person name="Lukacs Z."/>
            <person name="Mihaltcheva S."/>
            <person name="Morgado L.N."/>
            <person name="Niskanen T."/>
            <person name="Noordeloos M.E."/>
            <person name="Ohm R.A."/>
            <person name="Ortiz-Santana B."/>
            <person name="Ovrebo C."/>
            <person name="Racz N."/>
            <person name="Riley R."/>
            <person name="Savchenko A."/>
            <person name="Shiryaev A."/>
            <person name="Soop K."/>
            <person name="Spirin V."/>
            <person name="Szebenyi C."/>
            <person name="Tomsovsky M."/>
            <person name="Tulloss R.E."/>
            <person name="Uehling J."/>
            <person name="Grigoriev I.V."/>
            <person name="Vagvolgyi C."/>
            <person name="Papp T."/>
            <person name="Martin F.M."/>
            <person name="Miettinen O."/>
            <person name="Hibbett D.S."/>
            <person name="Nagy L.G."/>
        </authorList>
    </citation>
    <scope>NUCLEOTIDE SEQUENCE [LARGE SCALE GENOMIC DNA]</scope>
    <source>
        <strain evidence="1 2">FP101781</strain>
    </source>
</reference>
<comment type="caution">
    <text evidence="1">The sequence shown here is derived from an EMBL/GenBank/DDBJ whole genome shotgun (WGS) entry which is preliminary data.</text>
</comment>